<feature type="domain" description="Ketoreductase" evidence="2">
    <location>
        <begin position="7"/>
        <end position="192"/>
    </location>
</feature>
<dbReference type="PROSITE" id="PS00061">
    <property type="entry name" value="ADH_SHORT"/>
    <property type="match status" value="1"/>
</dbReference>
<comment type="similarity">
    <text evidence="1">Belongs to the short-chain dehydrogenases/reductases (SDR) family.</text>
</comment>
<dbReference type="NCBIfam" id="NF009466">
    <property type="entry name" value="PRK12826.1-2"/>
    <property type="match status" value="1"/>
</dbReference>
<evidence type="ECO:0000256" key="1">
    <source>
        <dbReference type="ARBA" id="ARBA00006484"/>
    </source>
</evidence>
<dbReference type="GO" id="GO:0016491">
    <property type="term" value="F:oxidoreductase activity"/>
    <property type="evidence" value="ECO:0007669"/>
    <property type="project" value="UniProtKB-KW"/>
</dbReference>
<organism evidence="3 4">
    <name type="scientific">Cohnella hongkongensis</name>
    <dbReference type="NCBI Taxonomy" id="178337"/>
    <lineage>
        <taxon>Bacteria</taxon>
        <taxon>Bacillati</taxon>
        <taxon>Bacillota</taxon>
        <taxon>Bacilli</taxon>
        <taxon>Bacillales</taxon>
        <taxon>Paenibacillaceae</taxon>
        <taxon>Cohnella</taxon>
    </lineage>
</organism>
<accession>A0ABV9F8Y3</accession>
<evidence type="ECO:0000313" key="4">
    <source>
        <dbReference type="Proteomes" id="UP001596028"/>
    </source>
</evidence>
<keyword evidence="4" id="KW-1185">Reference proteome</keyword>
<dbReference type="PRINTS" id="PR00080">
    <property type="entry name" value="SDRFAMILY"/>
</dbReference>
<dbReference type="Pfam" id="PF13561">
    <property type="entry name" value="adh_short_C2"/>
    <property type="match status" value="1"/>
</dbReference>
<name>A0ABV9F8Y3_9BACL</name>
<dbReference type="PANTHER" id="PTHR42879:SF2">
    <property type="entry name" value="3-OXOACYL-[ACYL-CARRIER-PROTEIN] REDUCTASE FABG"/>
    <property type="match status" value="1"/>
</dbReference>
<dbReference type="RefSeq" id="WP_378092055.1">
    <property type="nucleotide sequence ID" value="NZ_JBHSEP010000001.1"/>
</dbReference>
<dbReference type="InterPro" id="IPR050259">
    <property type="entry name" value="SDR"/>
</dbReference>
<dbReference type="Proteomes" id="UP001596028">
    <property type="component" value="Unassembled WGS sequence"/>
</dbReference>
<dbReference type="InterPro" id="IPR036291">
    <property type="entry name" value="NAD(P)-bd_dom_sf"/>
</dbReference>
<evidence type="ECO:0000259" key="2">
    <source>
        <dbReference type="SMART" id="SM00822"/>
    </source>
</evidence>
<dbReference type="EC" id="1.1.1.-" evidence="3"/>
<dbReference type="SUPFAM" id="SSF51735">
    <property type="entry name" value="NAD(P)-binding Rossmann-fold domains"/>
    <property type="match status" value="1"/>
</dbReference>
<dbReference type="NCBIfam" id="NF005559">
    <property type="entry name" value="PRK07231.1"/>
    <property type="match status" value="1"/>
</dbReference>
<sequence>MFRLDGKVALVTGSTRGIGEGIAIGLARAGADVVLNSHEAGDEARGIAEKIEGLGRQAGFVQADVSRESDVKAMFSRIEERFGRLDILVNNAGISRAETIAETDLDSWRQVLDTNLTSCFLCSKYAMELMMKRSAGRIVQTSSVVAHQGAVYGHVHYAASKSGMLGLTKSLARTAAPYGITVNAVAPGIIDTELLRRTHGEERLGELRSSVPLGLGTVDDVAAAVVFLASDEARYITGSTIDVNGGLYFR</sequence>
<dbReference type="Gene3D" id="3.40.50.720">
    <property type="entry name" value="NAD(P)-binding Rossmann-like Domain"/>
    <property type="match status" value="1"/>
</dbReference>
<comment type="caution">
    <text evidence="3">The sequence shown here is derived from an EMBL/GenBank/DDBJ whole genome shotgun (WGS) entry which is preliminary data.</text>
</comment>
<dbReference type="InterPro" id="IPR002347">
    <property type="entry name" value="SDR_fam"/>
</dbReference>
<gene>
    <name evidence="3" type="ORF">ACFO3S_02995</name>
</gene>
<reference evidence="4" key="1">
    <citation type="journal article" date="2019" name="Int. J. Syst. Evol. Microbiol.">
        <title>The Global Catalogue of Microorganisms (GCM) 10K type strain sequencing project: providing services to taxonomists for standard genome sequencing and annotation.</title>
        <authorList>
            <consortium name="The Broad Institute Genomics Platform"/>
            <consortium name="The Broad Institute Genome Sequencing Center for Infectious Disease"/>
            <person name="Wu L."/>
            <person name="Ma J."/>
        </authorList>
    </citation>
    <scope>NUCLEOTIDE SEQUENCE [LARGE SCALE GENOMIC DNA]</scope>
    <source>
        <strain evidence="4">CCUG 49571</strain>
    </source>
</reference>
<dbReference type="InterPro" id="IPR057326">
    <property type="entry name" value="KR_dom"/>
</dbReference>
<proteinExistence type="inferred from homology"/>
<evidence type="ECO:0000313" key="3">
    <source>
        <dbReference type="EMBL" id="MFC4597196.1"/>
    </source>
</evidence>
<dbReference type="SMART" id="SM00822">
    <property type="entry name" value="PKS_KR"/>
    <property type="match status" value="1"/>
</dbReference>
<keyword evidence="3" id="KW-0560">Oxidoreductase</keyword>
<protein>
    <submittedName>
        <fullName evidence="3">SDR family NAD(P)-dependent oxidoreductase</fullName>
        <ecNumber evidence="3">1.1.1.-</ecNumber>
    </submittedName>
</protein>
<dbReference type="InterPro" id="IPR020904">
    <property type="entry name" value="Sc_DH/Rdtase_CS"/>
</dbReference>
<dbReference type="EMBL" id="JBHSEP010000001">
    <property type="protein sequence ID" value="MFC4597196.1"/>
    <property type="molecule type" value="Genomic_DNA"/>
</dbReference>
<dbReference type="PRINTS" id="PR00081">
    <property type="entry name" value="GDHRDH"/>
</dbReference>
<dbReference type="PANTHER" id="PTHR42879">
    <property type="entry name" value="3-OXOACYL-(ACYL-CARRIER-PROTEIN) REDUCTASE"/>
    <property type="match status" value="1"/>
</dbReference>